<comment type="caution">
    <text evidence="1">The sequence shown here is derived from an EMBL/GenBank/DDBJ whole genome shotgun (WGS) entry which is preliminary data.</text>
</comment>
<reference evidence="1 2" key="1">
    <citation type="journal article" date="2020" name="Int. J. Syst. Evol. Microbiol.">
        <title>Reclassification of Streptomyces castelarensis and Streptomyces sporoclivatus as later heterotypic synonyms of Streptomyces antimycoticus.</title>
        <authorList>
            <person name="Komaki H."/>
            <person name="Tamura T."/>
        </authorList>
    </citation>
    <scope>NUCLEOTIDE SEQUENCE [LARGE SCALE GENOMIC DNA]</scope>
    <source>
        <strain evidence="1 2">NBRC 13459</strain>
    </source>
</reference>
<evidence type="ECO:0000313" key="1">
    <source>
        <dbReference type="EMBL" id="GDY49520.1"/>
    </source>
</evidence>
<gene>
    <name evidence="1" type="ORF">SVIO_001430</name>
</gene>
<name>A0A4D4KSG1_STRVO</name>
<accession>A0A4D4KSG1</accession>
<dbReference type="AlphaFoldDB" id="A0A4D4KSG1"/>
<evidence type="ECO:0000313" key="2">
    <source>
        <dbReference type="Proteomes" id="UP000301309"/>
    </source>
</evidence>
<proteinExistence type="predicted"/>
<sequence length="53" mass="6082">MYPGRHIRPVGMSSRPSLRDTYGFEIEHIDIFRSPDPDAAIGIRLFIATVRPR</sequence>
<keyword evidence="2" id="KW-1185">Reference proteome</keyword>
<dbReference type="EMBL" id="BJHW01000001">
    <property type="protein sequence ID" value="GDY49520.1"/>
    <property type="molecule type" value="Genomic_DNA"/>
</dbReference>
<protein>
    <submittedName>
        <fullName evidence="1">Uncharacterized protein</fullName>
    </submittedName>
</protein>
<organism evidence="1 2">
    <name type="scientific">Streptomyces violaceusniger</name>
    <dbReference type="NCBI Taxonomy" id="68280"/>
    <lineage>
        <taxon>Bacteria</taxon>
        <taxon>Bacillati</taxon>
        <taxon>Actinomycetota</taxon>
        <taxon>Actinomycetes</taxon>
        <taxon>Kitasatosporales</taxon>
        <taxon>Streptomycetaceae</taxon>
        <taxon>Streptomyces</taxon>
        <taxon>Streptomyces violaceusniger group</taxon>
    </lineage>
</organism>
<dbReference type="Proteomes" id="UP000301309">
    <property type="component" value="Unassembled WGS sequence"/>
</dbReference>